<dbReference type="AlphaFoldDB" id="A0A9D3P5Q4"/>
<feature type="coiled-coil region" evidence="1">
    <location>
        <begin position="111"/>
        <end position="149"/>
    </location>
</feature>
<evidence type="ECO:0000256" key="2">
    <source>
        <dbReference type="SAM" id="MobiDB-lite"/>
    </source>
</evidence>
<feature type="compositionally biased region" description="Acidic residues" evidence="2">
    <location>
        <begin position="187"/>
        <end position="213"/>
    </location>
</feature>
<evidence type="ECO:0000313" key="4">
    <source>
        <dbReference type="Proteomes" id="UP000824219"/>
    </source>
</evidence>
<organism evidence="3 4">
    <name type="scientific">Hemibagrus wyckioides</name>
    <dbReference type="NCBI Taxonomy" id="337641"/>
    <lineage>
        <taxon>Eukaryota</taxon>
        <taxon>Metazoa</taxon>
        <taxon>Chordata</taxon>
        <taxon>Craniata</taxon>
        <taxon>Vertebrata</taxon>
        <taxon>Euteleostomi</taxon>
        <taxon>Actinopterygii</taxon>
        <taxon>Neopterygii</taxon>
        <taxon>Teleostei</taxon>
        <taxon>Ostariophysi</taxon>
        <taxon>Siluriformes</taxon>
        <taxon>Bagridae</taxon>
        <taxon>Hemibagrus</taxon>
    </lineage>
</organism>
<accession>A0A9D3P5Q4</accession>
<sequence>MEKRTTPLLQNFMFEASRYFIEEWEKTNLLERESLLSDREQLQSRVDQLEVILAFEREEHEQEKEKAEENTTALLQKIARLEASLNEKHEKTLVPERDSLLIDGEQLLKCFGQLEAALASEREQREQKKEKIKEKTNALLKNIIRLEDSMKVFDERDQEHEKTKQDASNKNTASDMNSNECYGREHEEDETGGSDHSEEEESDEVDHDGEPDDEVCRRPLWVKTSMFMPVLDECVIKRDESVLSRRDWSPLQYFQQYIDEKLIKDLSMFTNQRMVQDTVCSLKTTPEFFGWRNHKL</sequence>
<name>A0A9D3P5Q4_9TELE</name>
<dbReference type="OrthoDB" id="8955499at2759"/>
<feature type="region of interest" description="Disordered" evidence="2">
    <location>
        <begin position="155"/>
        <end position="214"/>
    </location>
</feature>
<feature type="compositionally biased region" description="Basic and acidic residues" evidence="2">
    <location>
        <begin position="155"/>
        <end position="167"/>
    </location>
</feature>
<keyword evidence="1" id="KW-0175">Coiled coil</keyword>
<comment type="caution">
    <text evidence="3">The sequence shown here is derived from an EMBL/GenBank/DDBJ whole genome shotgun (WGS) entry which is preliminary data.</text>
</comment>
<feature type="compositionally biased region" description="Polar residues" evidence="2">
    <location>
        <begin position="168"/>
        <end position="180"/>
    </location>
</feature>
<evidence type="ECO:0000313" key="3">
    <source>
        <dbReference type="EMBL" id="KAG7332972.1"/>
    </source>
</evidence>
<dbReference type="Proteomes" id="UP000824219">
    <property type="component" value="Linkage Group LG04"/>
</dbReference>
<keyword evidence="4" id="KW-1185">Reference proteome</keyword>
<protein>
    <submittedName>
        <fullName evidence="3">Uncharacterized protein</fullName>
    </submittedName>
</protein>
<evidence type="ECO:0000256" key="1">
    <source>
        <dbReference type="SAM" id="Coils"/>
    </source>
</evidence>
<proteinExistence type="predicted"/>
<dbReference type="EMBL" id="JAHKSW010000004">
    <property type="protein sequence ID" value="KAG7332972.1"/>
    <property type="molecule type" value="Genomic_DNA"/>
</dbReference>
<reference evidence="3 4" key="1">
    <citation type="submission" date="2021-06" db="EMBL/GenBank/DDBJ databases">
        <title>Chromosome-level genome assembly of the red-tail catfish (Hemibagrus wyckioides).</title>
        <authorList>
            <person name="Shao F."/>
        </authorList>
    </citation>
    <scope>NUCLEOTIDE SEQUENCE [LARGE SCALE GENOMIC DNA]</scope>
    <source>
        <strain evidence="3">EC202008001</strain>
        <tissue evidence="3">Blood</tissue>
    </source>
</reference>
<gene>
    <name evidence="3" type="ORF">KOW79_003107</name>
</gene>
<feature type="coiled-coil region" evidence="1">
    <location>
        <begin position="32"/>
        <end position="84"/>
    </location>
</feature>